<gene>
    <name evidence="3" type="ORF">MYXE_45450</name>
</gene>
<feature type="compositionally biased region" description="Low complexity" evidence="1">
    <location>
        <begin position="248"/>
        <end position="257"/>
    </location>
</feature>
<reference evidence="3 4" key="1">
    <citation type="submission" date="2019-12" db="EMBL/GenBank/DDBJ databases">
        <title>Complete genome sequence of Mycolicibacterium xenopi str. JCM15661T.</title>
        <authorList>
            <person name="Yoshida M."/>
            <person name="Fukano H."/>
            <person name="Asakura T."/>
            <person name="Hoshino Y."/>
        </authorList>
    </citation>
    <scope>NUCLEOTIDE SEQUENCE [LARGE SCALE GENOMIC DNA]</scope>
    <source>
        <strain evidence="3 4">JCM 15661T</strain>
    </source>
</reference>
<feature type="region of interest" description="Disordered" evidence="1">
    <location>
        <begin position="467"/>
        <end position="523"/>
    </location>
</feature>
<sequence length="650" mass="66205">MSDLTSKDWSEVLVGHQRPRGLSIISTVPASRGSNAAAHNYFADTLAQQQFTSLLNQQGFTADDIRGAHNEGEQHHRRVGATNEVIKSSYQSAHDSGAELMRQLDTIAEDGNSRIKQIQSSKDPLPIKISKITDVVLDCQTQANIKAATHCDNVFSEIQKVLDQRGIPSSARQFAKEHGIDLAGKFGSPNKEAVRQQVEQVLNASGAPASTQPLDNRISPADMPTSPPSESTSNLGLTPPASPPPNTPSATSPLNPNAAPPETSPTNFGAAPPPTSPIRTSTAPTTPATNFGTAPPPTPAAAGTAVPAPTSGGPIRTPLPGTSAIPPVSAPNMPSVPSAPAMPSTAARPPVTPASLLHSFDQGMQMGAPMSAAANAVPPMGPVEPQMPEPAAPTPNVAATSPASAHVPIIDTPHAPAADVAPLPPPTHAPTSDAGTSYVARPAPTATPSAAAAPAGPLPAYGADIRPPASAAAAPPTAPAGPAPATAASAPVSSSSSAGGISQPAVMRRPDTVPTPSPTPAGVGEQAALAAAGGTTAGAASAATTAKARLQRLVDFVARQEPRLNWAAGDRPDGTTVLVTDLASGWIPPEIDIPVGMQLRDPAKRRGDLESLLGEVTVTASYTRLHQVPRPSPVTWCKSSLDRVTLRVAV</sequence>
<evidence type="ECO:0000259" key="2">
    <source>
        <dbReference type="Pfam" id="PF18646"/>
    </source>
</evidence>
<dbReference type="InterPro" id="IPR040604">
    <property type="entry name" value="DUF5632"/>
</dbReference>
<feature type="compositionally biased region" description="Low complexity" evidence="1">
    <location>
        <begin position="282"/>
        <end position="293"/>
    </location>
</feature>
<feature type="compositionally biased region" description="Low complexity" evidence="1">
    <location>
        <begin position="300"/>
        <end position="314"/>
    </location>
</feature>
<dbReference type="Pfam" id="PF18646">
    <property type="entry name" value="DUF5632"/>
    <property type="match status" value="1"/>
</dbReference>
<evidence type="ECO:0000313" key="3">
    <source>
        <dbReference type="EMBL" id="BBU24755.1"/>
    </source>
</evidence>
<feature type="compositionally biased region" description="Polar residues" evidence="1">
    <location>
        <begin position="205"/>
        <end position="214"/>
    </location>
</feature>
<feature type="domain" description="DUF5632" evidence="2">
    <location>
        <begin position="545"/>
        <end position="623"/>
    </location>
</feature>
<dbReference type="Proteomes" id="UP000464624">
    <property type="component" value="Chromosome"/>
</dbReference>
<dbReference type="EMBL" id="AP022314">
    <property type="protein sequence ID" value="BBU24755.1"/>
    <property type="molecule type" value="Genomic_DNA"/>
</dbReference>
<accession>A0AAD1H570</accession>
<protein>
    <recommendedName>
        <fullName evidence="2">DUF5632 domain-containing protein</fullName>
    </recommendedName>
</protein>
<feature type="compositionally biased region" description="Low complexity" evidence="1">
    <location>
        <begin position="483"/>
        <end position="505"/>
    </location>
</feature>
<feature type="region of interest" description="Disordered" evidence="1">
    <location>
        <begin position="205"/>
        <end position="324"/>
    </location>
</feature>
<organism evidence="3 4">
    <name type="scientific">Mycobacterium xenopi</name>
    <dbReference type="NCBI Taxonomy" id="1789"/>
    <lineage>
        <taxon>Bacteria</taxon>
        <taxon>Bacillati</taxon>
        <taxon>Actinomycetota</taxon>
        <taxon>Actinomycetes</taxon>
        <taxon>Mycobacteriales</taxon>
        <taxon>Mycobacteriaceae</taxon>
        <taxon>Mycobacterium</taxon>
    </lineage>
</organism>
<dbReference type="KEGG" id="mxe:MYXE_45450"/>
<feature type="compositionally biased region" description="Low complexity" evidence="1">
    <location>
        <begin position="440"/>
        <end position="453"/>
    </location>
</feature>
<name>A0AAD1H570_MYCXE</name>
<feature type="region of interest" description="Disordered" evidence="1">
    <location>
        <begin position="414"/>
        <end position="453"/>
    </location>
</feature>
<dbReference type="AlphaFoldDB" id="A0AAD1H570"/>
<proteinExistence type="predicted"/>
<evidence type="ECO:0000256" key="1">
    <source>
        <dbReference type="SAM" id="MobiDB-lite"/>
    </source>
</evidence>
<evidence type="ECO:0000313" key="4">
    <source>
        <dbReference type="Proteomes" id="UP000464624"/>
    </source>
</evidence>